<dbReference type="GO" id="GO:0016740">
    <property type="term" value="F:transferase activity"/>
    <property type="evidence" value="ECO:0007669"/>
    <property type="project" value="UniProtKB-KW"/>
</dbReference>
<dbReference type="Pfam" id="PF13480">
    <property type="entry name" value="Acetyltransf_6"/>
    <property type="match status" value="1"/>
</dbReference>
<dbReference type="Proteomes" id="UP000324758">
    <property type="component" value="Unassembled WGS sequence"/>
</dbReference>
<protein>
    <submittedName>
        <fullName evidence="2">GNAT family N-acetyltransferase</fullName>
    </submittedName>
</protein>
<name>A0A5D3KKV2_9BRAD</name>
<dbReference type="InterPro" id="IPR038740">
    <property type="entry name" value="BioF2-like_GNAT_dom"/>
</dbReference>
<comment type="caution">
    <text evidence="2">The sequence shown here is derived from an EMBL/GenBank/DDBJ whole genome shotgun (WGS) entry which is preliminary data.</text>
</comment>
<dbReference type="EMBL" id="VSSS01000041">
    <property type="protein sequence ID" value="TYL92016.1"/>
    <property type="molecule type" value="Genomic_DNA"/>
</dbReference>
<feature type="domain" description="BioF2-like acetyltransferase" evidence="1">
    <location>
        <begin position="184"/>
        <end position="331"/>
    </location>
</feature>
<dbReference type="AlphaFoldDB" id="A0A5D3KKV2"/>
<evidence type="ECO:0000313" key="2">
    <source>
        <dbReference type="EMBL" id="TYL92016.1"/>
    </source>
</evidence>
<dbReference type="SUPFAM" id="SSF55729">
    <property type="entry name" value="Acyl-CoA N-acyltransferases (Nat)"/>
    <property type="match status" value="1"/>
</dbReference>
<reference evidence="2 3" key="1">
    <citation type="submission" date="2019-08" db="EMBL/GenBank/DDBJ databases">
        <title>Bradyrhizobium hipponensis sp. nov., a rhizobium isolated from a Lupinus angustifolius root nodule in Tunisia.</title>
        <authorList>
            <person name="Off K."/>
            <person name="Rejili M."/>
            <person name="Mars M."/>
            <person name="Brachmann A."/>
            <person name="Marin M."/>
        </authorList>
    </citation>
    <scope>NUCLEOTIDE SEQUENCE [LARGE SCALE GENOMIC DNA]</scope>
    <source>
        <strain evidence="2 3">CTAW71</strain>
    </source>
</reference>
<evidence type="ECO:0000259" key="1">
    <source>
        <dbReference type="Pfam" id="PF13480"/>
    </source>
</evidence>
<dbReference type="InterPro" id="IPR016181">
    <property type="entry name" value="Acyl_CoA_acyltransferase"/>
</dbReference>
<gene>
    <name evidence="2" type="ORF">FXB40_26585</name>
</gene>
<evidence type="ECO:0000313" key="3">
    <source>
        <dbReference type="Proteomes" id="UP000324758"/>
    </source>
</evidence>
<keyword evidence="2" id="KW-0808">Transferase</keyword>
<organism evidence="2 3">
    <name type="scientific">Bradyrhizobium rifense</name>
    <dbReference type="NCBI Taxonomy" id="515499"/>
    <lineage>
        <taxon>Bacteria</taxon>
        <taxon>Pseudomonadati</taxon>
        <taxon>Pseudomonadota</taxon>
        <taxon>Alphaproteobacteria</taxon>
        <taxon>Hyphomicrobiales</taxon>
        <taxon>Nitrobacteraceae</taxon>
        <taxon>Bradyrhizobium</taxon>
    </lineage>
</organism>
<keyword evidence="3" id="KW-1185">Reference proteome</keyword>
<dbReference type="Gene3D" id="3.40.630.30">
    <property type="match status" value="1"/>
</dbReference>
<sequence length="373" mass="43105">MAELMSPIVSRLSHTDAFQKLRCEWENLDSSLTPRMPFTSPIWNELWWKHFSRSGLLRRDEFFVHEVRRPDGQLLAIAPLMRTYEPNIGPLRVSKVQFFGADPSLTEVRGLVCKAEHQRDALSALAKHFGEKEKNWDVFKWSGIRSDAVVQLPQGKLRTERILPDYIVNLPGCWEDFHSTLSNNTRKSIRKGYEFLDRDRHKLALRVTESPDLKDEVLHRFFRLHQARSSAADMKQHRDNFHTAQSRRFLDDIIGAMGSRGLVRIFELEVDEEIVASRVAFGLGQDIYLYFSGFEPSWKKYGVMTTLVVEIIKWAIGHGFSTLNLSTGKDQSKLRWLPTEIAFHDIVQSTESIRSQLVAKSELWRRGALKGLP</sequence>
<proteinExistence type="predicted"/>
<dbReference type="OrthoDB" id="9808976at2"/>
<accession>A0A5D3KKV2</accession>